<sequence>MCLIALSWRTHARYPLLIAANRDEFHARPADPAAHWQDTPQVYGGRDRLQGGGWLAVSRRGRLAAITNVRRMLPPNPRTLSRGRLVADFVRGDGSAQEFCEALMPHAHEYGGFNLLLWDGACLRFATNQGETGESREVDPGIHVLSNATLDTPWPKSERLRTAMQQASGHDTPDIEALFTALADTAIAPDAALPDTGLELERERWLSSPFIRGPEYGTRASTVVLVAQDRLRFVERLFGPNGRANGDSDQVLPLAAD</sequence>
<evidence type="ECO:0000313" key="2">
    <source>
        <dbReference type="Proteomes" id="UP001254608"/>
    </source>
</evidence>
<gene>
    <name evidence="1" type="ORF">RM530_06835</name>
</gene>
<organism evidence="1 2">
    <name type="scientific">Banduia mediterranea</name>
    <dbReference type="NCBI Taxonomy" id="3075609"/>
    <lineage>
        <taxon>Bacteria</taxon>
        <taxon>Pseudomonadati</taxon>
        <taxon>Pseudomonadota</taxon>
        <taxon>Gammaproteobacteria</taxon>
        <taxon>Nevskiales</taxon>
        <taxon>Algiphilaceae</taxon>
        <taxon>Banduia</taxon>
    </lineage>
</organism>
<dbReference type="Pfam" id="PF05742">
    <property type="entry name" value="TANGO2"/>
    <property type="match status" value="1"/>
</dbReference>
<accession>A0ABU2WHQ1</accession>
<dbReference type="Proteomes" id="UP001254608">
    <property type="component" value="Unassembled WGS sequence"/>
</dbReference>
<dbReference type="PANTHER" id="PTHR17985">
    <property type="entry name" value="SER/THR-RICH PROTEIN T10 IN DGCR REGION"/>
    <property type="match status" value="1"/>
</dbReference>
<comment type="caution">
    <text evidence="1">The sequence shown here is derived from an EMBL/GenBank/DDBJ whole genome shotgun (WGS) entry which is preliminary data.</text>
</comment>
<dbReference type="PANTHER" id="PTHR17985:SF8">
    <property type="entry name" value="TRANSPORT AND GOLGI ORGANIZATION PROTEIN 2 HOMOLOG"/>
    <property type="match status" value="1"/>
</dbReference>
<proteinExistence type="predicted"/>
<dbReference type="RefSeq" id="WP_311364474.1">
    <property type="nucleotide sequence ID" value="NZ_JAVRIC010000007.1"/>
</dbReference>
<name>A0ABU2WHQ1_9GAMM</name>
<evidence type="ECO:0000313" key="1">
    <source>
        <dbReference type="EMBL" id="MDT0497080.1"/>
    </source>
</evidence>
<protein>
    <submittedName>
        <fullName evidence="1">NRDE family protein</fullName>
    </submittedName>
</protein>
<dbReference type="EMBL" id="JAVRIC010000007">
    <property type="protein sequence ID" value="MDT0497080.1"/>
    <property type="molecule type" value="Genomic_DNA"/>
</dbReference>
<reference evidence="1 2" key="1">
    <citation type="submission" date="2023-09" db="EMBL/GenBank/DDBJ databases">
        <authorList>
            <person name="Rey-Velasco X."/>
        </authorList>
    </citation>
    <scope>NUCLEOTIDE SEQUENCE [LARGE SCALE GENOMIC DNA]</scope>
    <source>
        <strain evidence="1 2">W345</strain>
    </source>
</reference>
<keyword evidence="2" id="KW-1185">Reference proteome</keyword>
<dbReference type="InterPro" id="IPR008551">
    <property type="entry name" value="TANGO2"/>
</dbReference>